<name>A0A5B7JPZ7_PORTR</name>
<gene>
    <name evidence="2" type="ORF">E2C01_092211</name>
</gene>
<evidence type="ECO:0000313" key="2">
    <source>
        <dbReference type="EMBL" id="MPC96929.1"/>
    </source>
</evidence>
<dbReference type="EMBL" id="VSRR010107908">
    <property type="protein sequence ID" value="MPC96929.1"/>
    <property type="molecule type" value="Genomic_DNA"/>
</dbReference>
<keyword evidence="3" id="KW-1185">Reference proteome</keyword>
<protein>
    <submittedName>
        <fullName evidence="2">Uncharacterized protein</fullName>
    </submittedName>
</protein>
<dbReference type="AlphaFoldDB" id="A0A5B7JPZ7"/>
<proteinExistence type="predicted"/>
<reference evidence="2 3" key="1">
    <citation type="submission" date="2019-05" db="EMBL/GenBank/DDBJ databases">
        <title>Another draft genome of Portunus trituberculatus and its Hox gene families provides insights of decapod evolution.</title>
        <authorList>
            <person name="Jeong J.-H."/>
            <person name="Song I."/>
            <person name="Kim S."/>
            <person name="Choi T."/>
            <person name="Kim D."/>
            <person name="Ryu S."/>
            <person name="Kim W."/>
        </authorList>
    </citation>
    <scope>NUCLEOTIDE SEQUENCE [LARGE SCALE GENOMIC DNA]</scope>
    <source>
        <tissue evidence="2">Muscle</tissue>
    </source>
</reference>
<dbReference type="Proteomes" id="UP000324222">
    <property type="component" value="Unassembled WGS sequence"/>
</dbReference>
<evidence type="ECO:0000256" key="1">
    <source>
        <dbReference type="SAM" id="MobiDB-lite"/>
    </source>
</evidence>
<sequence length="74" mass="8241">MSPGSKAENCLSECMAAALHGIHRCLANSRPQKCHETLPHKVREVPCGVRISQPSQLSRHGRRRPRAGRDSQCR</sequence>
<accession>A0A5B7JPZ7</accession>
<organism evidence="2 3">
    <name type="scientific">Portunus trituberculatus</name>
    <name type="common">Swimming crab</name>
    <name type="synonym">Neptunus trituberculatus</name>
    <dbReference type="NCBI Taxonomy" id="210409"/>
    <lineage>
        <taxon>Eukaryota</taxon>
        <taxon>Metazoa</taxon>
        <taxon>Ecdysozoa</taxon>
        <taxon>Arthropoda</taxon>
        <taxon>Crustacea</taxon>
        <taxon>Multicrustacea</taxon>
        <taxon>Malacostraca</taxon>
        <taxon>Eumalacostraca</taxon>
        <taxon>Eucarida</taxon>
        <taxon>Decapoda</taxon>
        <taxon>Pleocyemata</taxon>
        <taxon>Brachyura</taxon>
        <taxon>Eubrachyura</taxon>
        <taxon>Portunoidea</taxon>
        <taxon>Portunidae</taxon>
        <taxon>Portuninae</taxon>
        <taxon>Portunus</taxon>
    </lineage>
</organism>
<evidence type="ECO:0000313" key="3">
    <source>
        <dbReference type="Proteomes" id="UP000324222"/>
    </source>
</evidence>
<feature type="region of interest" description="Disordered" evidence="1">
    <location>
        <begin position="49"/>
        <end position="74"/>
    </location>
</feature>
<comment type="caution">
    <text evidence="2">The sequence shown here is derived from an EMBL/GenBank/DDBJ whole genome shotgun (WGS) entry which is preliminary data.</text>
</comment>